<evidence type="ECO:0000256" key="1">
    <source>
        <dbReference type="SAM" id="Coils"/>
    </source>
</evidence>
<dbReference type="CDD" id="cd00338">
    <property type="entry name" value="Ser_Recombinase"/>
    <property type="match status" value="1"/>
</dbReference>
<name>A0A644T1R1_9ZZZZ</name>
<gene>
    <name evidence="4" type="ORF">SDC9_05978</name>
</gene>
<dbReference type="Gene3D" id="3.40.50.1390">
    <property type="entry name" value="Resolvase, N-terminal catalytic domain"/>
    <property type="match status" value="1"/>
</dbReference>
<feature type="coiled-coil region" evidence="1">
    <location>
        <begin position="396"/>
        <end position="475"/>
    </location>
</feature>
<dbReference type="GO" id="GO:0000150">
    <property type="term" value="F:DNA strand exchange activity"/>
    <property type="evidence" value="ECO:0007669"/>
    <property type="project" value="InterPro"/>
</dbReference>
<reference evidence="4" key="1">
    <citation type="submission" date="2019-08" db="EMBL/GenBank/DDBJ databases">
        <authorList>
            <person name="Kucharzyk K."/>
            <person name="Murdoch R.W."/>
            <person name="Higgins S."/>
            <person name="Loffler F."/>
        </authorList>
    </citation>
    <scope>NUCLEOTIDE SEQUENCE</scope>
</reference>
<proteinExistence type="predicted"/>
<dbReference type="Pfam" id="PF07508">
    <property type="entry name" value="Recombinase"/>
    <property type="match status" value="1"/>
</dbReference>
<keyword evidence="1" id="KW-0175">Coiled coil</keyword>
<comment type="caution">
    <text evidence="4">The sequence shown here is derived from an EMBL/GenBank/DDBJ whole genome shotgun (WGS) entry which is preliminary data.</text>
</comment>
<dbReference type="SUPFAM" id="SSF53041">
    <property type="entry name" value="Resolvase-like"/>
    <property type="match status" value="1"/>
</dbReference>
<protein>
    <submittedName>
        <fullName evidence="4">Uncharacterized protein</fullName>
    </submittedName>
</protein>
<dbReference type="PROSITE" id="PS51736">
    <property type="entry name" value="RECOMBINASES_3"/>
    <property type="match status" value="1"/>
</dbReference>
<dbReference type="InterPro" id="IPR036162">
    <property type="entry name" value="Resolvase-like_N_sf"/>
</dbReference>
<evidence type="ECO:0000313" key="4">
    <source>
        <dbReference type="EMBL" id="MPL60417.1"/>
    </source>
</evidence>
<dbReference type="AlphaFoldDB" id="A0A644T1R1"/>
<dbReference type="PANTHER" id="PTHR30461:SF23">
    <property type="entry name" value="DNA RECOMBINASE-RELATED"/>
    <property type="match status" value="1"/>
</dbReference>
<feature type="domain" description="Resolvase/invertase-type recombinase catalytic" evidence="2">
    <location>
        <begin position="3"/>
        <end position="166"/>
    </location>
</feature>
<dbReference type="InterPro" id="IPR038109">
    <property type="entry name" value="DNA_bind_recomb_sf"/>
</dbReference>
<dbReference type="Pfam" id="PF00239">
    <property type="entry name" value="Resolvase"/>
    <property type="match status" value="1"/>
</dbReference>
<sequence length="561" mass="65158">MKKCVAYCRVSTDSSDQLNSLRNQTGYYLEKFQQEGFVPAKSGMLYRKDGATDILEGIFADEGISGTSTKNREAFKAMIEAAYKKEFDIIYVKNISRFGRSVEDIAKVLKDLKVAGVEVRFEDNNLSNLNGAHEVMINVLTSLAQDESRTKSDAVKFGIRRLQENGGWSTGEPFGYKIVKKYLQKYESEAEVVKLIYQLFLEGNGTGKICRYLNSKHIPTKKGVQWSQNQVVTILKNPLYTGKQITHKKETNDVNRKTFQNIDKEEWIIRPKEELRIINNETFLTVQAEREKRASMLKDGHRNSNTHLFSNILYCGKCGGNLKRKKRHTLPGRDIGYEFTCAINDMYGKSRCDCRNAVTEQVIMEKVQERIQLLREYAIDGMEDLLKIYMMVHFDYDTSPERINELEKQISKLNNRIDKNEELSFDKEIPKDECKRRNKKYRDELNIIQNELDKINNLENMKQQARLQFNEFKNELLNIDINNLTNKQLKLIFNRIIIRTFVWSKKKISKSIEYDFKFLNLPSSELDKLMEGLQSQLGKIRVPIFVDSIGDDDDDEIGIYG</sequence>
<evidence type="ECO:0000259" key="3">
    <source>
        <dbReference type="PROSITE" id="PS51737"/>
    </source>
</evidence>
<dbReference type="GO" id="GO:0003677">
    <property type="term" value="F:DNA binding"/>
    <property type="evidence" value="ECO:0007669"/>
    <property type="project" value="InterPro"/>
</dbReference>
<dbReference type="InterPro" id="IPR006119">
    <property type="entry name" value="Resolv_N"/>
</dbReference>
<dbReference type="InterPro" id="IPR050639">
    <property type="entry name" value="SSR_resolvase"/>
</dbReference>
<dbReference type="PANTHER" id="PTHR30461">
    <property type="entry name" value="DNA-INVERTASE FROM LAMBDOID PROPHAGE"/>
    <property type="match status" value="1"/>
</dbReference>
<dbReference type="InterPro" id="IPR011109">
    <property type="entry name" value="DNA_bind_recombinase_dom"/>
</dbReference>
<dbReference type="EMBL" id="VSSQ01000012">
    <property type="protein sequence ID" value="MPL60417.1"/>
    <property type="molecule type" value="Genomic_DNA"/>
</dbReference>
<dbReference type="SMART" id="SM00857">
    <property type="entry name" value="Resolvase"/>
    <property type="match status" value="1"/>
</dbReference>
<dbReference type="Gene3D" id="3.90.1750.20">
    <property type="entry name" value="Putative Large Serine Recombinase, Chain B, Domain 2"/>
    <property type="match status" value="1"/>
</dbReference>
<accession>A0A644T1R1</accession>
<dbReference type="Pfam" id="PF13408">
    <property type="entry name" value="Zn_ribbon_recom"/>
    <property type="match status" value="1"/>
</dbReference>
<feature type="domain" description="Recombinase" evidence="3">
    <location>
        <begin position="173"/>
        <end position="296"/>
    </location>
</feature>
<dbReference type="PROSITE" id="PS51737">
    <property type="entry name" value="RECOMBINASE_DNA_BIND"/>
    <property type="match status" value="1"/>
</dbReference>
<dbReference type="InterPro" id="IPR025827">
    <property type="entry name" value="Zn_ribbon_recom_dom"/>
</dbReference>
<organism evidence="4">
    <name type="scientific">bioreactor metagenome</name>
    <dbReference type="NCBI Taxonomy" id="1076179"/>
    <lineage>
        <taxon>unclassified sequences</taxon>
        <taxon>metagenomes</taxon>
        <taxon>ecological metagenomes</taxon>
    </lineage>
</organism>
<evidence type="ECO:0000259" key="2">
    <source>
        <dbReference type="PROSITE" id="PS51736"/>
    </source>
</evidence>